<comment type="similarity">
    <text evidence="1">Belongs to the C/M/P thioester hydrolase family.</text>
</comment>
<gene>
    <name evidence="5" type="ORF">KTT_53600</name>
</gene>
<dbReference type="Gene3D" id="2.60.40.2240">
    <property type="entry name" value="Acyl-CoA thioester hydrolase/BAAT N-terminal domain"/>
    <property type="match status" value="1"/>
</dbReference>
<name>A0A402A979_9CHLR</name>
<dbReference type="InterPro" id="IPR016662">
    <property type="entry name" value="Acyl-CoA_thioEstase_long-chain"/>
</dbReference>
<evidence type="ECO:0000256" key="2">
    <source>
        <dbReference type="PIRSR" id="PIRSR016521-1"/>
    </source>
</evidence>
<dbReference type="GO" id="GO:0006637">
    <property type="term" value="P:acyl-CoA metabolic process"/>
    <property type="evidence" value="ECO:0007669"/>
    <property type="project" value="InterPro"/>
</dbReference>
<dbReference type="InterPro" id="IPR029058">
    <property type="entry name" value="AB_hydrolase_fold"/>
</dbReference>
<organism evidence="5 6">
    <name type="scientific">Tengunoibacter tsumagoiensis</name>
    <dbReference type="NCBI Taxonomy" id="2014871"/>
    <lineage>
        <taxon>Bacteria</taxon>
        <taxon>Bacillati</taxon>
        <taxon>Chloroflexota</taxon>
        <taxon>Ktedonobacteria</taxon>
        <taxon>Ktedonobacterales</taxon>
        <taxon>Dictyobacteraceae</taxon>
        <taxon>Tengunoibacter</taxon>
    </lineage>
</organism>
<comment type="caution">
    <text evidence="5">The sequence shown here is derived from an EMBL/GenBank/DDBJ whole genome shotgun (WGS) entry which is preliminary data.</text>
</comment>
<dbReference type="PANTHER" id="PTHR10824">
    <property type="entry name" value="ACYL-COENZYME A THIOESTERASE-RELATED"/>
    <property type="match status" value="1"/>
</dbReference>
<dbReference type="PIRSF" id="PIRSF016521">
    <property type="entry name" value="Acyl-CoA_hydro"/>
    <property type="match status" value="1"/>
</dbReference>
<feature type="active site" description="Charge relay system" evidence="2">
    <location>
        <position position="238"/>
    </location>
</feature>
<dbReference type="PANTHER" id="PTHR10824:SF4">
    <property type="entry name" value="ACYL-COENZYME A THIOESTERASE 1-LIKE"/>
    <property type="match status" value="1"/>
</dbReference>
<evidence type="ECO:0000256" key="1">
    <source>
        <dbReference type="ARBA" id="ARBA00006538"/>
    </source>
</evidence>
<feature type="domain" description="Acyl-CoA thioester hydrolase/bile acid-CoA amino acid N-acetyltransferase" evidence="3">
    <location>
        <begin position="22"/>
        <end position="146"/>
    </location>
</feature>
<dbReference type="Pfam" id="PF04775">
    <property type="entry name" value="Bile_Hydr_Trans"/>
    <property type="match status" value="1"/>
</dbReference>
<dbReference type="GO" id="GO:0006631">
    <property type="term" value="P:fatty acid metabolic process"/>
    <property type="evidence" value="ECO:0007669"/>
    <property type="project" value="TreeGrafter"/>
</dbReference>
<evidence type="ECO:0000259" key="3">
    <source>
        <dbReference type="Pfam" id="PF04775"/>
    </source>
</evidence>
<keyword evidence="6" id="KW-1185">Reference proteome</keyword>
<evidence type="ECO:0000313" key="5">
    <source>
        <dbReference type="EMBL" id="GCE15501.1"/>
    </source>
</evidence>
<proteinExistence type="inferred from homology"/>
<dbReference type="InterPro" id="IPR014940">
    <property type="entry name" value="BAAT_C"/>
</dbReference>
<feature type="active site" description="Charge relay system" evidence="2">
    <location>
        <position position="348"/>
    </location>
</feature>
<dbReference type="RefSeq" id="WP_126582952.1">
    <property type="nucleotide sequence ID" value="NZ_BIFR01000002.1"/>
</dbReference>
<dbReference type="SUPFAM" id="SSF53474">
    <property type="entry name" value="alpha/beta-Hydrolases"/>
    <property type="match status" value="1"/>
</dbReference>
<protein>
    <submittedName>
        <fullName evidence="5">Acyl-CoA thioesterase</fullName>
    </submittedName>
</protein>
<dbReference type="InterPro" id="IPR006862">
    <property type="entry name" value="Thio_Ohase/aa_AcTrfase"/>
</dbReference>
<dbReference type="Pfam" id="PF08840">
    <property type="entry name" value="BAAT_C"/>
    <property type="match status" value="1"/>
</dbReference>
<sequence length="435" mass="48695">MQDESSTALPRFVIIPEPARVDETVNIRLIYLLPEQLVTLRMTICDEMGRIWDSWAMFRANTHGVVDVSEQPPLAGSYTECDAMGLFWSLQPLNATPSSAFSPFKSISIAPLSYELSAEVANQRIAVARHERFFWNEQQVRRQPLSEHGLIGTMFTPRKFGSFPCLLLLSGSSGALREQEAALLATYGYVVVALAYFGVNSLPSHLQEIPLEYFIKAVQWLRHIDVVAHQKIAVIGISKGAEGALLLGATVSEIAAVVAYAPSAYVYQGLGEKVTSSWSYHDQPLPFVTYKPAPIFEAYEKRQLAEGAPIAYRTLYLETLQHTDELARAAILVERIQGPILLISGEDDQMWPGTLFAEEIEQRLRHHHHPYWHQHVSYAHAGHKIGMPNVSTTLTQLRHQFSGSINDYGGTPQGNARASAHSWQMLLTFLKHHMH</sequence>
<reference evidence="6" key="1">
    <citation type="submission" date="2018-12" db="EMBL/GenBank/DDBJ databases">
        <title>Tengunoibacter tsumagoiensis gen. nov., sp. nov., Dictyobacter kobayashii sp. nov., D. alpinus sp. nov., and D. joshuensis sp. nov. and description of Dictyobacteraceae fam. nov. within the order Ktedonobacterales isolated from Tengu-no-mugimeshi.</title>
        <authorList>
            <person name="Wang C.M."/>
            <person name="Zheng Y."/>
            <person name="Sakai Y."/>
            <person name="Toyoda A."/>
            <person name="Minakuchi Y."/>
            <person name="Abe K."/>
            <person name="Yokota A."/>
            <person name="Yabe S."/>
        </authorList>
    </citation>
    <scope>NUCLEOTIDE SEQUENCE [LARGE SCALE GENOMIC DNA]</scope>
    <source>
        <strain evidence="6">Uno3</strain>
    </source>
</reference>
<feature type="active site" description="Charge relay system" evidence="2">
    <location>
        <position position="383"/>
    </location>
</feature>
<dbReference type="Proteomes" id="UP000287352">
    <property type="component" value="Unassembled WGS sequence"/>
</dbReference>
<accession>A0A402A979</accession>
<dbReference type="OrthoDB" id="139592at2"/>
<feature type="domain" description="BAAT/Acyl-CoA thioester hydrolase C-terminal" evidence="4">
    <location>
        <begin position="209"/>
        <end position="434"/>
    </location>
</feature>
<dbReference type="AlphaFoldDB" id="A0A402A979"/>
<dbReference type="EMBL" id="BIFR01000002">
    <property type="protein sequence ID" value="GCE15501.1"/>
    <property type="molecule type" value="Genomic_DNA"/>
</dbReference>
<evidence type="ECO:0000259" key="4">
    <source>
        <dbReference type="Pfam" id="PF08840"/>
    </source>
</evidence>
<dbReference type="Gene3D" id="3.40.50.1820">
    <property type="entry name" value="alpha/beta hydrolase"/>
    <property type="match status" value="1"/>
</dbReference>
<dbReference type="GO" id="GO:0047617">
    <property type="term" value="F:fatty acyl-CoA hydrolase activity"/>
    <property type="evidence" value="ECO:0007669"/>
    <property type="project" value="TreeGrafter"/>
</dbReference>
<evidence type="ECO:0000313" key="6">
    <source>
        <dbReference type="Proteomes" id="UP000287352"/>
    </source>
</evidence>
<dbReference type="InterPro" id="IPR042490">
    <property type="entry name" value="Thio_Ohase/BAAT_N"/>
</dbReference>